<feature type="transmembrane region" description="Helical" evidence="6">
    <location>
        <begin position="674"/>
        <end position="694"/>
    </location>
</feature>
<sequence>MLLNYIKISFRNLVRNKAYTAINVLGLALGMSCGILIFTLVTHHLSFDNFHPNRDRIYRFVTEQKRETTSYASSVPSPLGKAFRNDYTFGENVARIFTATDILITVKDGRDLRKFKEEEGVAFAESAFFDLFNFPFLAGDPGTALTEPNTAILTERMARKYFGTANPINKTLRVDNKIDLRITGVLKDLPANTDRQTEIFISYVTLKQFNEWLASDDAWGGMTSGMQCFVRLRPGVSPEQVERVLPAYVEKYRPNSKNVHHYHLQALADIHFNAQYGGVMTKTNLWVLALIGLFLIITACVNFINLATAQAINRAKEVGVRKALGSLRGQLFWQFIAETGLITVVAMLLAVLGSQLALPFVNDWFQSGMRIDFLANWQLTAFTGLLVVVVTFFSGSYPGLILARFQPVVALKGKLSQQSIGGFNTRRTLIVTQFAISQMLIIGVIIIASQMRFAQQSDLGFDKEAVVMVPIASESKLQTQHTIQNRFSRLAGVKRVALCQAAPASDNNWNTSPRYDNRSEDESFSINVRAADDQYTSLFGLQLVAGRNIYPADTVREFLVNETFAKKLNLNKAQEVIGKVISLNGDRLKGPIVGVVRDFHNLSFHEDISAVCIASATEQYSYYAVKINLANARTTLAGLEKVWTETHPDQIFEYQFLDEQIAEFYETEALMLKLIQAFAAIALFIGCLGLYGLVSFMAAQKTKEIGIRKVLGSSTGQIVWIFVNEFSRLILIAFVVAAPIAWYAMNAWLKNFEYKIDLGIGVFALAILGTFVVAMLTIGYRAVSAALMNPINALRTE</sequence>
<evidence type="ECO:0000259" key="7">
    <source>
        <dbReference type="Pfam" id="PF02687"/>
    </source>
</evidence>
<feature type="transmembrane region" description="Helical" evidence="6">
    <location>
        <begin position="756"/>
        <end position="780"/>
    </location>
</feature>
<dbReference type="PANTHER" id="PTHR30572:SF18">
    <property type="entry name" value="ABC-TYPE MACROLIDE FAMILY EXPORT SYSTEM PERMEASE COMPONENT 2"/>
    <property type="match status" value="1"/>
</dbReference>
<keyword evidence="5 6" id="KW-0472">Membrane</keyword>
<evidence type="ECO:0000313" key="9">
    <source>
        <dbReference type="EMBL" id="MBC3791814.1"/>
    </source>
</evidence>
<proteinExistence type="predicted"/>
<evidence type="ECO:0000259" key="8">
    <source>
        <dbReference type="Pfam" id="PF12704"/>
    </source>
</evidence>
<feature type="transmembrane region" description="Helical" evidence="6">
    <location>
        <begin position="377"/>
        <end position="397"/>
    </location>
</feature>
<gene>
    <name evidence="9" type="ORF">FH603_2322</name>
</gene>
<keyword evidence="10" id="KW-1185">Reference proteome</keyword>
<dbReference type="PROSITE" id="PS51257">
    <property type="entry name" value="PROKAR_LIPOPROTEIN"/>
    <property type="match status" value="1"/>
</dbReference>
<accession>A0ABR6W5G4</accession>
<dbReference type="Proteomes" id="UP000700732">
    <property type="component" value="Unassembled WGS sequence"/>
</dbReference>
<dbReference type="RefSeq" id="WP_186737603.1">
    <property type="nucleotide sequence ID" value="NZ_VFIA01000012.1"/>
</dbReference>
<feature type="transmembrane region" description="Helical" evidence="6">
    <location>
        <begin position="331"/>
        <end position="357"/>
    </location>
</feature>
<dbReference type="PANTHER" id="PTHR30572">
    <property type="entry name" value="MEMBRANE COMPONENT OF TRANSPORTER-RELATED"/>
    <property type="match status" value="1"/>
</dbReference>
<evidence type="ECO:0000256" key="1">
    <source>
        <dbReference type="ARBA" id="ARBA00004651"/>
    </source>
</evidence>
<comment type="caution">
    <text evidence="9">The sequence shown here is derived from an EMBL/GenBank/DDBJ whole genome shotgun (WGS) entry which is preliminary data.</text>
</comment>
<dbReference type="Pfam" id="PF12704">
    <property type="entry name" value="MacB_PCD"/>
    <property type="match status" value="2"/>
</dbReference>
<evidence type="ECO:0000256" key="3">
    <source>
        <dbReference type="ARBA" id="ARBA00022692"/>
    </source>
</evidence>
<evidence type="ECO:0000256" key="4">
    <source>
        <dbReference type="ARBA" id="ARBA00022989"/>
    </source>
</evidence>
<reference evidence="9 10" key="1">
    <citation type="submission" date="2019-06" db="EMBL/GenBank/DDBJ databases">
        <title>Spirosoma utsteinense sp. nov. isolated from Antarctic ice-free soils.</title>
        <authorList>
            <person name="Tahon G."/>
        </authorList>
    </citation>
    <scope>NUCLEOTIDE SEQUENCE [LARGE SCALE GENOMIC DNA]</scope>
    <source>
        <strain evidence="9 10">LMG 31447</strain>
    </source>
</reference>
<feature type="transmembrane region" description="Helical" evidence="6">
    <location>
        <begin position="21"/>
        <end position="41"/>
    </location>
</feature>
<feature type="domain" description="ABC3 transporter permease C-terminal" evidence="7">
    <location>
        <begin position="290"/>
        <end position="407"/>
    </location>
</feature>
<protein>
    <submittedName>
        <fullName evidence="9">Permease</fullName>
    </submittedName>
</protein>
<evidence type="ECO:0000313" key="10">
    <source>
        <dbReference type="Proteomes" id="UP000700732"/>
    </source>
</evidence>
<organism evidence="9 10">
    <name type="scientific">Spirosoma utsteinense</name>
    <dbReference type="NCBI Taxonomy" id="2585773"/>
    <lineage>
        <taxon>Bacteria</taxon>
        <taxon>Pseudomonadati</taxon>
        <taxon>Bacteroidota</taxon>
        <taxon>Cytophagia</taxon>
        <taxon>Cytophagales</taxon>
        <taxon>Cytophagaceae</taxon>
        <taxon>Spirosoma</taxon>
    </lineage>
</organism>
<dbReference type="EMBL" id="VFIA01000012">
    <property type="protein sequence ID" value="MBC3791814.1"/>
    <property type="molecule type" value="Genomic_DNA"/>
</dbReference>
<name>A0ABR6W5G4_9BACT</name>
<feature type="domain" description="MacB-like periplasmic core" evidence="8">
    <location>
        <begin position="20"/>
        <end position="245"/>
    </location>
</feature>
<keyword evidence="3 6" id="KW-0812">Transmembrane</keyword>
<keyword evidence="2" id="KW-1003">Cell membrane</keyword>
<dbReference type="Pfam" id="PF02687">
    <property type="entry name" value="FtsX"/>
    <property type="match status" value="2"/>
</dbReference>
<feature type="transmembrane region" description="Helical" evidence="6">
    <location>
        <begin position="729"/>
        <end position="749"/>
    </location>
</feature>
<evidence type="ECO:0000256" key="2">
    <source>
        <dbReference type="ARBA" id="ARBA00022475"/>
    </source>
</evidence>
<feature type="domain" description="ABC3 transporter permease C-terminal" evidence="7">
    <location>
        <begin position="678"/>
        <end position="781"/>
    </location>
</feature>
<keyword evidence="4 6" id="KW-1133">Transmembrane helix</keyword>
<evidence type="ECO:0000256" key="5">
    <source>
        <dbReference type="ARBA" id="ARBA00023136"/>
    </source>
</evidence>
<feature type="transmembrane region" description="Helical" evidence="6">
    <location>
        <begin position="428"/>
        <end position="448"/>
    </location>
</feature>
<feature type="transmembrane region" description="Helical" evidence="6">
    <location>
        <begin position="285"/>
        <end position="307"/>
    </location>
</feature>
<dbReference type="InterPro" id="IPR003838">
    <property type="entry name" value="ABC3_permease_C"/>
</dbReference>
<dbReference type="InterPro" id="IPR050250">
    <property type="entry name" value="Macrolide_Exporter_MacB"/>
</dbReference>
<comment type="subcellular location">
    <subcellularLocation>
        <location evidence="1">Cell membrane</location>
        <topology evidence="1">Multi-pass membrane protein</topology>
    </subcellularLocation>
</comment>
<feature type="domain" description="MacB-like periplasmic core" evidence="8">
    <location>
        <begin position="443"/>
        <end position="621"/>
    </location>
</feature>
<evidence type="ECO:0000256" key="6">
    <source>
        <dbReference type="SAM" id="Phobius"/>
    </source>
</evidence>
<dbReference type="InterPro" id="IPR025857">
    <property type="entry name" value="MacB_PCD"/>
</dbReference>